<evidence type="ECO:0000313" key="7">
    <source>
        <dbReference type="EMBL" id="RRD30189.1"/>
    </source>
</evidence>
<dbReference type="PANTHER" id="PTHR23513:SF17">
    <property type="entry name" value="MEMBRANE PROTEIN"/>
    <property type="match status" value="1"/>
</dbReference>
<keyword evidence="3 6" id="KW-0812">Transmembrane</keyword>
<feature type="transmembrane region" description="Helical" evidence="6">
    <location>
        <begin position="278"/>
        <end position="300"/>
    </location>
</feature>
<evidence type="ECO:0000256" key="6">
    <source>
        <dbReference type="SAM" id="Phobius"/>
    </source>
</evidence>
<protein>
    <submittedName>
        <fullName evidence="7">MFS transporter</fullName>
    </submittedName>
</protein>
<feature type="transmembrane region" description="Helical" evidence="6">
    <location>
        <begin position="49"/>
        <end position="68"/>
    </location>
</feature>
<comment type="caution">
    <text evidence="7">The sequence shown here is derived from an EMBL/GenBank/DDBJ whole genome shotgun (WGS) entry which is preliminary data.</text>
</comment>
<evidence type="ECO:0000256" key="3">
    <source>
        <dbReference type="ARBA" id="ARBA00022692"/>
    </source>
</evidence>
<organism evidence="7 8">
    <name type="scientific">Actinomyces bowdenii</name>
    <dbReference type="NCBI Taxonomy" id="131109"/>
    <lineage>
        <taxon>Bacteria</taxon>
        <taxon>Bacillati</taxon>
        <taxon>Actinomycetota</taxon>
        <taxon>Actinomycetes</taxon>
        <taxon>Actinomycetales</taxon>
        <taxon>Actinomycetaceae</taxon>
        <taxon>Actinomyces</taxon>
    </lineage>
</organism>
<feature type="transmembrane region" description="Helical" evidence="6">
    <location>
        <begin position="144"/>
        <end position="168"/>
    </location>
</feature>
<sequence length="455" mass="47681">MRLIEDLRGLAAVPAFRTLLAVRLASQSGDGMLQAGLASLFFFQPQHMTGVGGVAMALVVMLLPFSLVGPFTGPLIDRWRRRQTLLRANLLRGGLVLLIVVVLRAAGAGPALYPLVLVALGMSRFLLSVLSAGLPQVIDRERLLVANSIVPTLGGAATAVGAAIGLLLRLLLPAGSAQDAASLLAAALLYCGAAAIVTRLGPDQLGPSRLPGPGPAVGAVLAATATDLARALAHLRRRGTPALALTTMSLHRFVYGMQLITLILMARNLLAIPQDADAGLAVFGALMGAMIAGHALAVVLTPVAHEWVAPQAWVILCLLGGTVGQMILVATHDRQWVMAGLLIFGLGVQGAKIAVDTIVQADTADAYRGRAFAIYDVLFNTSECLAAAAAVLVLPPMGWSRGVQGALVVMVWAVALWYWRRMRPRRGLVPAVGGTRLLAARRAGGAHSVTRRFER</sequence>
<evidence type="ECO:0000256" key="1">
    <source>
        <dbReference type="ARBA" id="ARBA00004651"/>
    </source>
</evidence>
<dbReference type="RefSeq" id="WP_124933167.1">
    <property type="nucleotide sequence ID" value="NZ_JAGFOU010000005.1"/>
</dbReference>
<dbReference type="OrthoDB" id="3688258at2"/>
<feature type="transmembrane region" description="Helical" evidence="6">
    <location>
        <begin position="399"/>
        <end position="419"/>
    </location>
</feature>
<evidence type="ECO:0000256" key="2">
    <source>
        <dbReference type="ARBA" id="ARBA00022475"/>
    </source>
</evidence>
<evidence type="ECO:0000256" key="5">
    <source>
        <dbReference type="ARBA" id="ARBA00023136"/>
    </source>
</evidence>
<dbReference type="GO" id="GO:0022857">
    <property type="term" value="F:transmembrane transporter activity"/>
    <property type="evidence" value="ECO:0007669"/>
    <property type="project" value="InterPro"/>
</dbReference>
<evidence type="ECO:0000313" key="8">
    <source>
        <dbReference type="Proteomes" id="UP000271272"/>
    </source>
</evidence>
<dbReference type="AlphaFoldDB" id="A0A3P1V7S7"/>
<dbReference type="PANTHER" id="PTHR23513">
    <property type="entry name" value="INTEGRAL MEMBRANE EFFLUX PROTEIN-RELATED"/>
    <property type="match status" value="1"/>
</dbReference>
<dbReference type="InterPro" id="IPR036259">
    <property type="entry name" value="MFS_trans_sf"/>
</dbReference>
<name>A0A3P1V7S7_9ACTO</name>
<feature type="transmembrane region" description="Helical" evidence="6">
    <location>
        <begin position="180"/>
        <end position="200"/>
    </location>
</feature>
<feature type="transmembrane region" description="Helical" evidence="6">
    <location>
        <begin position="371"/>
        <end position="393"/>
    </location>
</feature>
<dbReference type="Gene3D" id="1.20.1250.20">
    <property type="entry name" value="MFS general substrate transporter like domains"/>
    <property type="match status" value="2"/>
</dbReference>
<gene>
    <name evidence="7" type="ORF">EII10_03755</name>
</gene>
<keyword evidence="4 6" id="KW-1133">Transmembrane helix</keyword>
<feature type="transmembrane region" description="Helical" evidence="6">
    <location>
        <begin position="336"/>
        <end position="359"/>
    </location>
</feature>
<comment type="subcellular location">
    <subcellularLocation>
        <location evidence="1">Cell membrane</location>
        <topology evidence="1">Multi-pass membrane protein</topology>
    </subcellularLocation>
</comment>
<dbReference type="InterPro" id="IPR011701">
    <property type="entry name" value="MFS"/>
</dbReference>
<dbReference type="Proteomes" id="UP000271272">
    <property type="component" value="Unassembled WGS sequence"/>
</dbReference>
<keyword evidence="5 6" id="KW-0472">Membrane</keyword>
<reference evidence="7 8" key="1">
    <citation type="submission" date="2018-11" db="EMBL/GenBank/DDBJ databases">
        <title>Genomes From Bacteria Associated with the Canine Oral Cavity: a Test Case for Automated Genome-Based Taxonomic Assignment.</title>
        <authorList>
            <person name="Coil D.A."/>
            <person name="Jospin G."/>
            <person name="Darling A.E."/>
            <person name="Wallis C."/>
            <person name="Davis I.J."/>
            <person name="Harris S."/>
            <person name="Eisen J.A."/>
            <person name="Holcombe L.J."/>
            <person name="O'Flynn C."/>
        </authorList>
    </citation>
    <scope>NUCLEOTIDE SEQUENCE [LARGE SCALE GENOMIC DNA]</scope>
    <source>
        <strain evidence="7 8">OH5050</strain>
    </source>
</reference>
<feature type="transmembrane region" description="Helical" evidence="6">
    <location>
        <begin position="312"/>
        <end position="330"/>
    </location>
</feature>
<dbReference type="EMBL" id="RQZC01000003">
    <property type="protein sequence ID" value="RRD30189.1"/>
    <property type="molecule type" value="Genomic_DNA"/>
</dbReference>
<feature type="transmembrane region" description="Helical" evidence="6">
    <location>
        <begin position="112"/>
        <end position="132"/>
    </location>
</feature>
<dbReference type="GO" id="GO:0005886">
    <property type="term" value="C:plasma membrane"/>
    <property type="evidence" value="ECO:0007669"/>
    <property type="project" value="UniProtKB-SubCell"/>
</dbReference>
<dbReference type="Pfam" id="PF07690">
    <property type="entry name" value="MFS_1"/>
    <property type="match status" value="1"/>
</dbReference>
<proteinExistence type="predicted"/>
<evidence type="ECO:0000256" key="4">
    <source>
        <dbReference type="ARBA" id="ARBA00022989"/>
    </source>
</evidence>
<accession>A0A3P1V7S7</accession>
<feature type="transmembrane region" description="Helical" evidence="6">
    <location>
        <begin position="89"/>
        <end position="106"/>
    </location>
</feature>
<keyword evidence="8" id="KW-1185">Reference proteome</keyword>
<keyword evidence="2" id="KW-1003">Cell membrane</keyword>
<dbReference type="SUPFAM" id="SSF103473">
    <property type="entry name" value="MFS general substrate transporter"/>
    <property type="match status" value="1"/>
</dbReference>